<evidence type="ECO:0000256" key="1">
    <source>
        <dbReference type="ARBA" id="ARBA00006658"/>
    </source>
</evidence>
<dbReference type="PANTHER" id="PTHR21021:SF16">
    <property type="entry name" value="TIP41-LIKE PROTEIN"/>
    <property type="match status" value="1"/>
</dbReference>
<organism evidence="2 3">
    <name type="scientific">Mortierella alpina</name>
    <name type="common">Oleaginous fungus</name>
    <name type="synonym">Mortierella renispora</name>
    <dbReference type="NCBI Taxonomy" id="64518"/>
    <lineage>
        <taxon>Eukaryota</taxon>
        <taxon>Fungi</taxon>
        <taxon>Fungi incertae sedis</taxon>
        <taxon>Mucoromycota</taxon>
        <taxon>Mortierellomycotina</taxon>
        <taxon>Mortierellomycetes</taxon>
        <taxon>Mortierellales</taxon>
        <taxon>Mortierellaceae</taxon>
        <taxon>Mortierella</taxon>
    </lineage>
</organism>
<dbReference type="InterPro" id="IPR051330">
    <property type="entry name" value="Phosphatase_reg/MetRdx"/>
</dbReference>
<gene>
    <name evidence="2" type="ORF">KVV02_004755</name>
</gene>
<evidence type="ECO:0000313" key="2">
    <source>
        <dbReference type="EMBL" id="KAG9325442.1"/>
    </source>
</evidence>
<evidence type="ECO:0000313" key="3">
    <source>
        <dbReference type="Proteomes" id="UP000717515"/>
    </source>
</evidence>
<dbReference type="AlphaFoldDB" id="A0A9P8A6V0"/>
<sequence>MSGITTTTAPAAAAAAHTLIKENQTSGIAIHDWTVLSHKTSILNSQEIDAASADLGIPIPEMIFGNNFLSIEHNSGFKLEFKALPALAMVDQSSKSSDLIKVSYAREWFDKRSMVNQEHITDVVKPYDWTYSTKYNGTNSSVSDNMQFAVTTEEAIDMEQLKRPDPILFYDENILFEDELADNGTAVLTTKVRVMPSSFFILLRFFLRVDDVLFRIYDTRVYHQFGTNIILRECSSRENSYRDTRARIPRSKGDDLSLLLDSNWVSSQLPDQGSVVEVAHLE</sequence>
<evidence type="ECO:0008006" key="4">
    <source>
        <dbReference type="Google" id="ProtNLM"/>
    </source>
</evidence>
<comment type="caution">
    <text evidence="2">The sequence shown here is derived from an EMBL/GenBank/DDBJ whole genome shotgun (WGS) entry which is preliminary data.</text>
</comment>
<dbReference type="GO" id="GO:0031929">
    <property type="term" value="P:TOR signaling"/>
    <property type="evidence" value="ECO:0007669"/>
    <property type="project" value="TreeGrafter"/>
</dbReference>
<dbReference type="EMBL" id="JAIFTL010000040">
    <property type="protein sequence ID" value="KAG9325442.1"/>
    <property type="molecule type" value="Genomic_DNA"/>
</dbReference>
<name>A0A9P8A6V0_MORAP</name>
<dbReference type="GO" id="GO:0005829">
    <property type="term" value="C:cytosol"/>
    <property type="evidence" value="ECO:0007669"/>
    <property type="project" value="TreeGrafter"/>
</dbReference>
<accession>A0A9P8A6V0</accession>
<dbReference type="PANTHER" id="PTHR21021">
    <property type="entry name" value="GAF/PUTATIVE CYTOSKELETAL PROTEIN"/>
    <property type="match status" value="1"/>
</dbReference>
<reference evidence="2" key="1">
    <citation type="submission" date="2021-07" db="EMBL/GenBank/DDBJ databases">
        <title>Draft genome of Mortierella alpina, strain LL118, isolated from an aspen leaf litter sample.</title>
        <authorList>
            <person name="Yang S."/>
            <person name="Vinatzer B.A."/>
        </authorList>
    </citation>
    <scope>NUCLEOTIDE SEQUENCE</scope>
    <source>
        <strain evidence="2">LL118</strain>
    </source>
</reference>
<comment type="similarity">
    <text evidence="1">Belongs to the TIP41 family.</text>
</comment>
<dbReference type="Proteomes" id="UP000717515">
    <property type="component" value="Unassembled WGS sequence"/>
</dbReference>
<dbReference type="InterPro" id="IPR007303">
    <property type="entry name" value="TIP41-like"/>
</dbReference>
<protein>
    <recommendedName>
        <fullName evidence="4">TIP41-like protein</fullName>
    </recommendedName>
</protein>
<proteinExistence type="inferred from homology"/>
<dbReference type="Pfam" id="PF04176">
    <property type="entry name" value="TIP41"/>
    <property type="match status" value="1"/>
</dbReference>